<evidence type="ECO:0000313" key="4">
    <source>
        <dbReference type="Proteomes" id="UP000235392"/>
    </source>
</evidence>
<dbReference type="AlphaFoldDB" id="A0A2N5TRC7"/>
<evidence type="ECO:0000259" key="2">
    <source>
        <dbReference type="Pfam" id="PF20231"/>
    </source>
</evidence>
<accession>A0A2N5TRC7</accession>
<dbReference type="EMBL" id="PGCI01000379">
    <property type="protein sequence ID" value="PLW28063.1"/>
    <property type="molecule type" value="Genomic_DNA"/>
</dbReference>
<proteinExistence type="predicted"/>
<protein>
    <recommendedName>
        <fullName evidence="2">DUF6589 domain-containing protein</fullName>
    </recommendedName>
</protein>
<dbReference type="Pfam" id="PF20231">
    <property type="entry name" value="DUF6589"/>
    <property type="match status" value="1"/>
</dbReference>
<name>A0A2N5TRC7_9BASI</name>
<reference evidence="3 4" key="1">
    <citation type="submission" date="2017-11" db="EMBL/GenBank/DDBJ databases">
        <title>De novo assembly and phasing of dikaryotic genomes from two isolates of Puccinia coronata f. sp. avenae, the causal agent of oat crown rust.</title>
        <authorList>
            <person name="Miller M.E."/>
            <person name="Zhang Y."/>
            <person name="Omidvar V."/>
            <person name="Sperschneider J."/>
            <person name="Schwessinger B."/>
            <person name="Raley C."/>
            <person name="Palmer J.M."/>
            <person name="Garnica D."/>
            <person name="Upadhyaya N."/>
            <person name="Rathjen J."/>
            <person name="Taylor J.M."/>
            <person name="Park R.F."/>
            <person name="Dodds P.N."/>
            <person name="Hirsch C.D."/>
            <person name="Kianian S.F."/>
            <person name="Figueroa M."/>
        </authorList>
    </citation>
    <scope>NUCLEOTIDE SEQUENCE [LARGE SCALE GENOMIC DNA]</scope>
    <source>
        <strain evidence="3">12SD80</strain>
    </source>
</reference>
<gene>
    <name evidence="3" type="ORF">PCASD_22604</name>
</gene>
<dbReference type="InterPro" id="IPR046496">
    <property type="entry name" value="DUF6589"/>
</dbReference>
<feature type="domain" description="DUF6589" evidence="2">
    <location>
        <begin position="5"/>
        <end position="401"/>
    </location>
</feature>
<sequence>MEINPSMFLPTIQEEQFEINVIKSQIARVLSYLADPKDKASSYPTKPCEIEPISHKLPELHMLKLMDALDNLAEGFGKVFESIMKQEGLSVEEFFGRLQPMDDNLGTVKNFNCLQAQRAPSKFPKNRLDNMFFQLGAAHTLWNIGSCMFTHHFGDSADMTNCGAWQHLEALGFRAEKAIQKKDFTLMINQMEQVFEANAYHFLRVILKSDCDDIGTEKELMTSESWNSTIDECYKTYFSPQACSKSVQGSNTKLQNTLLLVHDFSAVVEAKRSMKAGDVGRLMLIWKKWFLVSQALPGITNYSSYLPRTVLLLTVILPPSLRKYLRHNLLISPSGRKDHFVAKEFWLEVQNYWLKFLYNKSGSETHIENLKDVFSPNIFMLQKMFQSLKNNCGASLIHQSHQNIISGQSFSTFMSMARNRDILGGKGEKLGKVKKAEAVDHVYRSGIKKIKHIICVTDRNLDWFLKHLPTDFHQEKEVDDGPVVLDGEDAASQYGDYSRQPELA</sequence>
<feature type="region of interest" description="Disordered" evidence="1">
    <location>
        <begin position="482"/>
        <end position="504"/>
    </location>
</feature>
<comment type="caution">
    <text evidence="3">The sequence shown here is derived from an EMBL/GenBank/DDBJ whole genome shotgun (WGS) entry which is preliminary data.</text>
</comment>
<organism evidence="3 4">
    <name type="scientific">Puccinia coronata f. sp. avenae</name>
    <dbReference type="NCBI Taxonomy" id="200324"/>
    <lineage>
        <taxon>Eukaryota</taxon>
        <taxon>Fungi</taxon>
        <taxon>Dikarya</taxon>
        <taxon>Basidiomycota</taxon>
        <taxon>Pucciniomycotina</taxon>
        <taxon>Pucciniomycetes</taxon>
        <taxon>Pucciniales</taxon>
        <taxon>Pucciniaceae</taxon>
        <taxon>Puccinia</taxon>
    </lineage>
</organism>
<evidence type="ECO:0000256" key="1">
    <source>
        <dbReference type="SAM" id="MobiDB-lite"/>
    </source>
</evidence>
<evidence type="ECO:0000313" key="3">
    <source>
        <dbReference type="EMBL" id="PLW28063.1"/>
    </source>
</evidence>
<dbReference type="Proteomes" id="UP000235392">
    <property type="component" value="Unassembled WGS sequence"/>
</dbReference>